<evidence type="ECO:0000256" key="2">
    <source>
        <dbReference type="ARBA" id="ARBA00022490"/>
    </source>
</evidence>
<dbReference type="InterPro" id="IPR024088">
    <property type="entry name" value="Tyr-tRNA-ligase_bac-type"/>
</dbReference>
<dbReference type="OrthoDB" id="9804243at2"/>
<keyword evidence="3 11" id="KW-0436">Ligase</keyword>
<dbReference type="PANTHER" id="PTHR11766">
    <property type="entry name" value="TYROSYL-TRNA SYNTHETASE"/>
    <property type="match status" value="1"/>
</dbReference>
<dbReference type="GO" id="GO:0005829">
    <property type="term" value="C:cytosol"/>
    <property type="evidence" value="ECO:0007669"/>
    <property type="project" value="TreeGrafter"/>
</dbReference>
<evidence type="ECO:0000256" key="6">
    <source>
        <dbReference type="ARBA" id="ARBA00022884"/>
    </source>
</evidence>
<feature type="binding site" evidence="11">
    <location>
        <position position="236"/>
    </location>
    <ligand>
        <name>ATP</name>
        <dbReference type="ChEBI" id="CHEBI:30616"/>
    </ligand>
</feature>
<dbReference type="PROSITE" id="PS00178">
    <property type="entry name" value="AA_TRNA_LIGASE_I"/>
    <property type="match status" value="1"/>
</dbReference>
<feature type="binding site" evidence="11">
    <location>
        <position position="173"/>
    </location>
    <ligand>
        <name>L-tyrosine</name>
        <dbReference type="ChEBI" id="CHEBI:58315"/>
    </ligand>
</feature>
<feature type="short sequence motif" description="'HIGH' region" evidence="11">
    <location>
        <begin position="40"/>
        <end position="49"/>
    </location>
</feature>
<accession>H0ULS0</accession>
<dbReference type="PRINTS" id="PR01040">
    <property type="entry name" value="TRNASYNTHTYR"/>
</dbReference>
<comment type="subunit">
    <text evidence="11">Homodimer.</text>
</comment>
<dbReference type="NCBIfam" id="TIGR00234">
    <property type="entry name" value="tyrS"/>
    <property type="match status" value="1"/>
</dbReference>
<keyword evidence="4 11" id="KW-0547">Nucleotide-binding</keyword>
<dbReference type="InterPro" id="IPR001412">
    <property type="entry name" value="aa-tRNA-synth_I_CS"/>
</dbReference>
<dbReference type="EMBL" id="CM001376">
    <property type="protein sequence ID" value="EHM13561.1"/>
    <property type="molecule type" value="Genomic_DNA"/>
</dbReference>
<dbReference type="CDD" id="cd00805">
    <property type="entry name" value="TyrRS_core"/>
    <property type="match status" value="1"/>
</dbReference>
<evidence type="ECO:0000256" key="3">
    <source>
        <dbReference type="ARBA" id="ARBA00022598"/>
    </source>
</evidence>
<keyword evidence="5 11" id="KW-0067">ATP-binding</keyword>
<proteinExistence type="inferred from homology"/>
<dbReference type="SUPFAM" id="SSF55174">
    <property type="entry name" value="Alpha-L RNA-binding motif"/>
    <property type="match status" value="1"/>
</dbReference>
<evidence type="ECO:0000256" key="12">
    <source>
        <dbReference type="PROSITE-ProRule" id="PRU00182"/>
    </source>
</evidence>
<dbReference type="Gene3D" id="1.10.240.10">
    <property type="entry name" value="Tyrosyl-Transfer RNA Synthetase"/>
    <property type="match status" value="1"/>
</dbReference>
<keyword evidence="2 11" id="KW-0963">Cytoplasm</keyword>
<dbReference type="InterPro" id="IPR036986">
    <property type="entry name" value="S4_RNA-bd_sf"/>
</dbReference>
<dbReference type="AlphaFoldDB" id="H0ULS0"/>
<evidence type="ECO:0000256" key="1">
    <source>
        <dbReference type="ARBA" id="ARBA00004496"/>
    </source>
</evidence>
<evidence type="ECO:0000259" key="13">
    <source>
        <dbReference type="Pfam" id="PF22421"/>
    </source>
</evidence>
<reference evidence="14 15" key="1">
    <citation type="submission" date="2011-11" db="EMBL/GenBank/DDBJ databases">
        <title>The Noncontiguous Finished genome of Jonquetella anthropi DSM 22815.</title>
        <authorList>
            <consortium name="US DOE Joint Genome Institute (JGI-PGF)"/>
            <person name="Lucas S."/>
            <person name="Copeland A."/>
            <person name="Lapidus A."/>
            <person name="Glavina del Rio T."/>
            <person name="Dalin E."/>
            <person name="Tice H."/>
            <person name="Bruce D."/>
            <person name="Goodwin L."/>
            <person name="Pitluck S."/>
            <person name="Peters L."/>
            <person name="Mikhailova N."/>
            <person name="Held B."/>
            <person name="Kyrpides N."/>
            <person name="Mavromatis K."/>
            <person name="Ivanova N."/>
            <person name="Markowitz V."/>
            <person name="Cheng J.-F."/>
            <person name="Hugenholtz P."/>
            <person name="Woyke T."/>
            <person name="Wu D."/>
            <person name="Gronow S."/>
            <person name="Wellnitz S."/>
            <person name="Brambilla E."/>
            <person name="Klenk H.-P."/>
            <person name="Eisen J.A."/>
        </authorList>
    </citation>
    <scope>NUCLEOTIDE SEQUENCE [LARGE SCALE GENOMIC DNA]</scope>
    <source>
        <strain evidence="14 15">DSM 22815</strain>
    </source>
</reference>
<evidence type="ECO:0000313" key="15">
    <source>
        <dbReference type="Proteomes" id="UP000003806"/>
    </source>
</evidence>
<sequence>MNDALKTLRERGYVDWCSDEEGLNALFEKGQVTAYVGFDPTADSLHVGHLIPLMGLAWLQKLGHRPILLAGGGTGMIGDPSMKSKERNLLSDEQVRRNVEGIKVQLSRLVDFDCGSASALLVNNYDWLGKLNLIDFLRDVGKFFSVNYMIRKEHVRSRIEDPNKTLSYTEFTYTLLQAYDFWHLFKTFGCRLQMGGNDQQGNLVSGIELIRKWDGETAYAATNPLLLNSSGTKFGKTEGGAVWLSPEKTSPYKFYQFWMNSEDDAVEKLLKLFTFLPLEEIDQIVAEHQATPGRRAAQRRLALEITSIIHGEEAAKAAQRASEILFGGQVAHDELTGPMLSIIASETEGGSIASLPCQLAEALVASGACASKGEVKRLTSGGGLYLNGDRVETSDRELTESDLLDGEHALVRLGKKKYFTLRRPERS</sequence>
<feature type="binding site" evidence="11">
    <location>
        <position position="35"/>
    </location>
    <ligand>
        <name>L-tyrosine</name>
        <dbReference type="ChEBI" id="CHEBI:58315"/>
    </ligand>
</feature>
<dbReference type="GO" id="GO:0003723">
    <property type="term" value="F:RNA binding"/>
    <property type="evidence" value="ECO:0007669"/>
    <property type="project" value="UniProtKB-KW"/>
</dbReference>
<evidence type="ECO:0000256" key="8">
    <source>
        <dbReference type="ARBA" id="ARBA00023146"/>
    </source>
</evidence>
<dbReference type="GO" id="GO:0006437">
    <property type="term" value="P:tyrosyl-tRNA aminoacylation"/>
    <property type="evidence" value="ECO:0007669"/>
    <property type="project" value="UniProtKB-UniRule"/>
</dbReference>
<dbReference type="Pfam" id="PF22421">
    <property type="entry name" value="SYY_C-terminal"/>
    <property type="match status" value="1"/>
</dbReference>
<feature type="short sequence motif" description="'KMSKS' region" evidence="11">
    <location>
        <begin position="233"/>
        <end position="237"/>
    </location>
</feature>
<keyword evidence="15" id="KW-1185">Reference proteome</keyword>
<comment type="similarity">
    <text evidence="10 11">Belongs to the class-I aminoacyl-tRNA synthetase family. TyrS type 1 subfamily.</text>
</comment>
<keyword evidence="8 11" id="KW-0030">Aminoacyl-tRNA synthetase</keyword>
<gene>
    <name evidence="11" type="primary">tyrS</name>
    <name evidence="14" type="ORF">JonanDRAFT_1195</name>
</gene>
<dbReference type="InterPro" id="IPR002305">
    <property type="entry name" value="aa-tRNA-synth_Ic"/>
</dbReference>
<dbReference type="Proteomes" id="UP000003806">
    <property type="component" value="Chromosome"/>
</dbReference>
<evidence type="ECO:0000313" key="14">
    <source>
        <dbReference type="EMBL" id="EHM13561.1"/>
    </source>
</evidence>
<organism evidence="14 15">
    <name type="scientific">Jonquetella anthropi DSM 22815</name>
    <dbReference type="NCBI Taxonomy" id="885272"/>
    <lineage>
        <taxon>Bacteria</taxon>
        <taxon>Thermotogati</taxon>
        <taxon>Synergistota</taxon>
        <taxon>Synergistia</taxon>
        <taxon>Synergistales</taxon>
        <taxon>Dethiosulfovibrionaceae</taxon>
        <taxon>Jonquetella</taxon>
    </lineage>
</organism>
<evidence type="ECO:0000256" key="5">
    <source>
        <dbReference type="ARBA" id="ARBA00022840"/>
    </source>
</evidence>
<dbReference type="STRING" id="885272.JonanDRAFT_1195"/>
<dbReference type="HOGENOM" id="CLU_024003_0_3_0"/>
<keyword evidence="7 11" id="KW-0648">Protein biosynthesis</keyword>
<dbReference type="EC" id="6.1.1.1" evidence="11"/>
<dbReference type="PROSITE" id="PS50889">
    <property type="entry name" value="S4"/>
    <property type="match status" value="1"/>
</dbReference>
<dbReference type="GO" id="GO:0004831">
    <property type="term" value="F:tyrosine-tRNA ligase activity"/>
    <property type="evidence" value="ECO:0007669"/>
    <property type="project" value="UniProtKB-UniRule"/>
</dbReference>
<evidence type="ECO:0000256" key="9">
    <source>
        <dbReference type="ARBA" id="ARBA00048248"/>
    </source>
</evidence>
<dbReference type="FunFam" id="3.40.50.620:FF:000008">
    <property type="entry name" value="Tyrosine--tRNA ligase"/>
    <property type="match status" value="1"/>
</dbReference>
<dbReference type="GO" id="GO:0042803">
    <property type="term" value="F:protein homodimerization activity"/>
    <property type="evidence" value="ECO:0007669"/>
    <property type="project" value="UniProtKB-ARBA"/>
</dbReference>
<protein>
    <recommendedName>
        <fullName evidence="11">Tyrosine--tRNA ligase</fullName>
        <ecNumber evidence="11">6.1.1.1</ecNumber>
    </recommendedName>
    <alternativeName>
        <fullName evidence="11">Tyrosyl-tRNA synthetase</fullName>
        <shortName evidence="11">TyrRS</shortName>
    </alternativeName>
</protein>
<feature type="binding site" evidence="11">
    <location>
        <position position="177"/>
    </location>
    <ligand>
        <name>L-tyrosine</name>
        <dbReference type="ChEBI" id="CHEBI:58315"/>
    </ligand>
</feature>
<evidence type="ECO:0000256" key="4">
    <source>
        <dbReference type="ARBA" id="ARBA00022741"/>
    </source>
</evidence>
<dbReference type="Gene3D" id="3.40.50.620">
    <property type="entry name" value="HUPs"/>
    <property type="match status" value="1"/>
</dbReference>
<evidence type="ECO:0000256" key="11">
    <source>
        <dbReference type="HAMAP-Rule" id="MF_02006"/>
    </source>
</evidence>
<dbReference type="GO" id="GO:0005524">
    <property type="term" value="F:ATP binding"/>
    <property type="evidence" value="ECO:0007669"/>
    <property type="project" value="UniProtKB-UniRule"/>
</dbReference>
<comment type="function">
    <text evidence="11">Catalyzes the attachment of tyrosine to tRNA(Tyr) in a two-step reaction: tyrosine is first activated by ATP to form Tyr-AMP and then transferred to the acceptor end of tRNA(Tyr).</text>
</comment>
<feature type="domain" description="Tyrosine--tRNA ligase SYY-like C-terminal" evidence="13">
    <location>
        <begin position="357"/>
        <end position="420"/>
    </location>
</feature>
<dbReference type="Gene3D" id="3.10.290.10">
    <property type="entry name" value="RNA-binding S4 domain"/>
    <property type="match status" value="1"/>
</dbReference>
<dbReference type="SUPFAM" id="SSF52374">
    <property type="entry name" value="Nucleotidylyl transferase"/>
    <property type="match status" value="1"/>
</dbReference>
<comment type="catalytic activity">
    <reaction evidence="9 11">
        <text>tRNA(Tyr) + L-tyrosine + ATP = L-tyrosyl-tRNA(Tyr) + AMP + diphosphate + H(+)</text>
        <dbReference type="Rhea" id="RHEA:10220"/>
        <dbReference type="Rhea" id="RHEA-COMP:9706"/>
        <dbReference type="Rhea" id="RHEA-COMP:9707"/>
        <dbReference type="ChEBI" id="CHEBI:15378"/>
        <dbReference type="ChEBI" id="CHEBI:30616"/>
        <dbReference type="ChEBI" id="CHEBI:33019"/>
        <dbReference type="ChEBI" id="CHEBI:58315"/>
        <dbReference type="ChEBI" id="CHEBI:78442"/>
        <dbReference type="ChEBI" id="CHEBI:78536"/>
        <dbReference type="ChEBI" id="CHEBI:456215"/>
        <dbReference type="EC" id="6.1.1.1"/>
    </reaction>
</comment>
<name>H0ULS0_9BACT</name>
<dbReference type="InterPro" id="IPR024107">
    <property type="entry name" value="Tyr-tRNA-ligase_bac_1"/>
</dbReference>
<evidence type="ECO:0000256" key="7">
    <source>
        <dbReference type="ARBA" id="ARBA00022917"/>
    </source>
</evidence>
<keyword evidence="6 12" id="KW-0694">RNA-binding</keyword>
<dbReference type="FunFam" id="1.10.240.10:FF:000001">
    <property type="entry name" value="Tyrosine--tRNA ligase"/>
    <property type="match status" value="1"/>
</dbReference>
<evidence type="ECO:0000256" key="10">
    <source>
        <dbReference type="ARBA" id="ARBA00060965"/>
    </source>
</evidence>
<comment type="subcellular location">
    <subcellularLocation>
        <location evidence="1 11">Cytoplasm</location>
    </subcellularLocation>
</comment>
<dbReference type="InterPro" id="IPR002307">
    <property type="entry name" value="Tyr-tRNA-ligase"/>
</dbReference>
<dbReference type="InterPro" id="IPR054608">
    <property type="entry name" value="SYY-like_C"/>
</dbReference>
<dbReference type="RefSeq" id="WP_008523164.1">
    <property type="nucleotide sequence ID" value="NZ_CM001376.1"/>
</dbReference>
<dbReference type="InterPro" id="IPR014729">
    <property type="entry name" value="Rossmann-like_a/b/a_fold"/>
</dbReference>
<dbReference type="Pfam" id="PF00579">
    <property type="entry name" value="tRNA-synt_1b"/>
    <property type="match status" value="1"/>
</dbReference>
<dbReference type="PANTHER" id="PTHR11766:SF0">
    <property type="entry name" value="TYROSINE--TRNA LIGASE, MITOCHONDRIAL"/>
    <property type="match status" value="1"/>
</dbReference>
<dbReference type="eggNOG" id="COG0162">
    <property type="taxonomic scope" value="Bacteria"/>
</dbReference>
<dbReference type="HAMAP" id="MF_02006">
    <property type="entry name" value="Tyr_tRNA_synth_type1"/>
    <property type="match status" value="1"/>
</dbReference>